<gene>
    <name evidence="1" type="ORF">NCTC11694_00489</name>
</gene>
<proteinExistence type="predicted"/>
<sequence>MMPPSIGISIILSRWNFFNFKLHLVTNNPELIFARLLSARFSYLFFIYYNRYIPIPDFISFINLLFYQFILF</sequence>
<evidence type="ECO:0000313" key="1">
    <source>
        <dbReference type="EMBL" id="STR39349.1"/>
    </source>
</evidence>
<dbReference type="Proteomes" id="UP000255050">
    <property type="component" value="Unassembled WGS sequence"/>
</dbReference>
<dbReference type="EMBL" id="UGJR01000002">
    <property type="protein sequence ID" value="STR39349.1"/>
    <property type="molecule type" value="Genomic_DNA"/>
</dbReference>
<comment type="caution">
    <text evidence="1">The sequence shown here is derived from an EMBL/GenBank/DDBJ whole genome shotgun (WGS) entry which is preliminary data.</text>
</comment>
<evidence type="ECO:0000313" key="2">
    <source>
        <dbReference type="Proteomes" id="UP000255050"/>
    </source>
</evidence>
<accession>A0A7H4LT73</accession>
<organism evidence="1 2">
    <name type="scientific">Klebsiella michiganensis</name>
    <dbReference type="NCBI Taxonomy" id="1134687"/>
    <lineage>
        <taxon>Bacteria</taxon>
        <taxon>Pseudomonadati</taxon>
        <taxon>Pseudomonadota</taxon>
        <taxon>Gammaproteobacteria</taxon>
        <taxon>Enterobacterales</taxon>
        <taxon>Enterobacteriaceae</taxon>
        <taxon>Klebsiella/Raoultella group</taxon>
        <taxon>Klebsiella</taxon>
    </lineage>
</organism>
<protein>
    <submittedName>
        <fullName evidence="1">Uncharacterized protein</fullName>
    </submittedName>
</protein>
<dbReference type="AlphaFoldDB" id="A0A7H4LT73"/>
<name>A0A7H4LT73_9ENTR</name>
<reference evidence="1 2" key="1">
    <citation type="submission" date="2018-06" db="EMBL/GenBank/DDBJ databases">
        <authorList>
            <consortium name="Pathogen Informatics"/>
            <person name="Doyle S."/>
        </authorList>
    </citation>
    <scope>NUCLEOTIDE SEQUENCE [LARGE SCALE GENOMIC DNA]</scope>
    <source>
        <strain evidence="1 2">NCTC11694</strain>
    </source>
</reference>